<dbReference type="AlphaFoldDB" id="A0A8S3IA72"/>
<evidence type="ECO:0000313" key="2">
    <source>
        <dbReference type="Proteomes" id="UP000676336"/>
    </source>
</evidence>
<evidence type="ECO:0000313" key="1">
    <source>
        <dbReference type="EMBL" id="CAF5195194.1"/>
    </source>
</evidence>
<reference evidence="1" key="1">
    <citation type="submission" date="2021-02" db="EMBL/GenBank/DDBJ databases">
        <authorList>
            <person name="Nowell W R."/>
        </authorList>
    </citation>
    <scope>NUCLEOTIDE SEQUENCE</scope>
</reference>
<name>A0A8S3IA72_9BILA</name>
<comment type="caution">
    <text evidence="1">The sequence shown here is derived from an EMBL/GenBank/DDBJ whole genome shotgun (WGS) entry which is preliminary data.</text>
</comment>
<sequence length="109" mass="12247">MSSWNSLPFMSSDNISVEANSDSFFADLDPYYQQTLDEFVDSILGSEPNLFEGNIAGVCDQQNLIEAINPWVETNDLDKYIQQPVASNSTLESYQNLLFVDDLPFHTNG</sequence>
<accession>A0A8S3IA72</accession>
<gene>
    <name evidence="1" type="ORF">SMN809_LOCUS73720</name>
</gene>
<organism evidence="1 2">
    <name type="scientific">Rotaria magnacalcarata</name>
    <dbReference type="NCBI Taxonomy" id="392030"/>
    <lineage>
        <taxon>Eukaryota</taxon>
        <taxon>Metazoa</taxon>
        <taxon>Spiralia</taxon>
        <taxon>Gnathifera</taxon>
        <taxon>Rotifera</taxon>
        <taxon>Eurotatoria</taxon>
        <taxon>Bdelloidea</taxon>
        <taxon>Philodinida</taxon>
        <taxon>Philodinidae</taxon>
        <taxon>Rotaria</taxon>
    </lineage>
</organism>
<dbReference type="Proteomes" id="UP000676336">
    <property type="component" value="Unassembled WGS sequence"/>
</dbReference>
<protein>
    <submittedName>
        <fullName evidence="1">Uncharacterized protein</fullName>
    </submittedName>
</protein>
<dbReference type="EMBL" id="CAJOBI010328501">
    <property type="protein sequence ID" value="CAF5195194.1"/>
    <property type="molecule type" value="Genomic_DNA"/>
</dbReference>
<proteinExistence type="predicted"/>